<dbReference type="Gene3D" id="3.20.20.80">
    <property type="entry name" value="Glycosidases"/>
    <property type="match status" value="1"/>
</dbReference>
<evidence type="ECO:0000313" key="2">
    <source>
        <dbReference type="Proteomes" id="UP000608154"/>
    </source>
</evidence>
<sequence>MAEGVAIDASELPFVRDIDERFQSFQIGMSHLTGGDTWVSYDTMEQEDITRDYAGDLSAVREPRDPTDLGNSRLRNLAEELGPFYVRYGGTTSNSVYFQDDDKPRLEEIPEGFERLLTRDAWRKAIDFAQAVDAKIVTGFTVSSGVRDKAGVWTPVHAQAWLDFTKAAGGEIYAAEMFNEPNMAAYDDMLETYGPADFVKDFAVYGAFMERAAPDLKLVGPGDVDVGLPGPRPNVPDAETYFSSLPKPIFDIVSYHYYGALSERCAPPESGRGVSVDDALSEEWLARQEQPLRDRMALRDRYAPGAPIWNTETGAAACGGPQWQPSFIDSFRYLDTNARLAKIGLDAIFTHALISGSNGVIDEKTFMPNANYWAALMWRRLMGTRILDAGPVQPGLHLYAHCQRGVPGGVTLLAINLQDQAERVKVDSPADLYALTAPEQLSRTVLLNGTPLELGMGDTVPQTLPVRQPSGEVPLAPTSINFIALPQADNPACRS</sequence>
<gene>
    <name evidence="1" type="ORF">GCM10011494_40120</name>
</gene>
<reference evidence="1" key="1">
    <citation type="journal article" date="2014" name="Int. J. Syst. Evol. Microbiol.">
        <title>Complete genome sequence of Corynebacterium casei LMG S-19264T (=DSM 44701T), isolated from a smear-ripened cheese.</title>
        <authorList>
            <consortium name="US DOE Joint Genome Institute (JGI-PGF)"/>
            <person name="Walter F."/>
            <person name="Albersmeier A."/>
            <person name="Kalinowski J."/>
            <person name="Ruckert C."/>
        </authorList>
    </citation>
    <scope>NUCLEOTIDE SEQUENCE</scope>
    <source>
        <strain evidence="1">CGMCC 1.15095</strain>
    </source>
</reference>
<dbReference type="PANTHER" id="PTHR46145">
    <property type="entry name" value="HEPARANASE"/>
    <property type="match status" value="1"/>
</dbReference>
<dbReference type="SUPFAM" id="SSF51445">
    <property type="entry name" value="(Trans)glycosidases"/>
    <property type="match status" value="1"/>
</dbReference>
<reference evidence="1" key="2">
    <citation type="submission" date="2020-09" db="EMBL/GenBank/DDBJ databases">
        <authorList>
            <person name="Sun Q."/>
            <person name="Zhou Y."/>
        </authorList>
    </citation>
    <scope>NUCLEOTIDE SEQUENCE</scope>
    <source>
        <strain evidence="1">CGMCC 1.15095</strain>
    </source>
</reference>
<dbReference type="InterPro" id="IPR017853">
    <property type="entry name" value="GH"/>
</dbReference>
<keyword evidence="2" id="KW-1185">Reference proteome</keyword>
<proteinExistence type="predicted"/>
<accession>A0A916TX11</accession>
<dbReference type="Proteomes" id="UP000608154">
    <property type="component" value="Unassembled WGS sequence"/>
</dbReference>
<name>A0A916TX11_9SPHN</name>
<comment type="caution">
    <text evidence="1">The sequence shown here is derived from an EMBL/GenBank/DDBJ whole genome shotgun (WGS) entry which is preliminary data.</text>
</comment>
<organism evidence="1 2">
    <name type="scientific">Novosphingobium endophyticum</name>
    <dbReference type="NCBI Taxonomy" id="1955250"/>
    <lineage>
        <taxon>Bacteria</taxon>
        <taxon>Pseudomonadati</taxon>
        <taxon>Pseudomonadota</taxon>
        <taxon>Alphaproteobacteria</taxon>
        <taxon>Sphingomonadales</taxon>
        <taxon>Sphingomonadaceae</taxon>
        <taxon>Novosphingobium</taxon>
    </lineage>
</organism>
<dbReference type="PANTHER" id="PTHR46145:SF4">
    <property type="entry name" value="HEPARANASE"/>
    <property type="match status" value="1"/>
</dbReference>
<dbReference type="RefSeq" id="WP_188773336.1">
    <property type="nucleotide sequence ID" value="NZ_BMHK01000083.1"/>
</dbReference>
<evidence type="ECO:0000313" key="1">
    <source>
        <dbReference type="EMBL" id="GGC17229.1"/>
    </source>
</evidence>
<dbReference type="EMBL" id="BMHK01000083">
    <property type="protein sequence ID" value="GGC17229.1"/>
    <property type="molecule type" value="Genomic_DNA"/>
</dbReference>
<dbReference type="AlphaFoldDB" id="A0A916TX11"/>
<protein>
    <submittedName>
        <fullName evidence="1">Uncharacterized protein</fullName>
    </submittedName>
</protein>